<keyword evidence="3" id="KW-1185">Reference proteome</keyword>
<name>A0AA35KT05_9SAUR</name>
<feature type="region of interest" description="Disordered" evidence="1">
    <location>
        <begin position="14"/>
        <end position="54"/>
    </location>
</feature>
<evidence type="ECO:0000313" key="3">
    <source>
        <dbReference type="Proteomes" id="UP001178461"/>
    </source>
</evidence>
<evidence type="ECO:0000313" key="2">
    <source>
        <dbReference type="EMBL" id="CAI5783057.1"/>
    </source>
</evidence>
<organism evidence="2 3">
    <name type="scientific">Podarcis lilfordi</name>
    <name type="common">Lilford's wall lizard</name>
    <dbReference type="NCBI Taxonomy" id="74358"/>
    <lineage>
        <taxon>Eukaryota</taxon>
        <taxon>Metazoa</taxon>
        <taxon>Chordata</taxon>
        <taxon>Craniata</taxon>
        <taxon>Vertebrata</taxon>
        <taxon>Euteleostomi</taxon>
        <taxon>Lepidosauria</taxon>
        <taxon>Squamata</taxon>
        <taxon>Bifurcata</taxon>
        <taxon>Unidentata</taxon>
        <taxon>Episquamata</taxon>
        <taxon>Laterata</taxon>
        <taxon>Lacertibaenia</taxon>
        <taxon>Lacertidae</taxon>
        <taxon>Podarcis</taxon>
    </lineage>
</organism>
<proteinExistence type="predicted"/>
<sequence>MKMMEHFGIQEKAAPRWTRRAASQRWLSSKQVRHLETWPAPPPPLPPPSLPSAS</sequence>
<protein>
    <submittedName>
        <fullName evidence="2">Uncharacterized protein</fullName>
    </submittedName>
</protein>
<reference evidence="2" key="1">
    <citation type="submission" date="2022-12" db="EMBL/GenBank/DDBJ databases">
        <authorList>
            <person name="Alioto T."/>
            <person name="Alioto T."/>
            <person name="Gomez Garrido J."/>
        </authorList>
    </citation>
    <scope>NUCLEOTIDE SEQUENCE</scope>
</reference>
<evidence type="ECO:0000256" key="1">
    <source>
        <dbReference type="SAM" id="MobiDB-lite"/>
    </source>
</evidence>
<accession>A0AA35KT05</accession>
<dbReference type="Proteomes" id="UP001178461">
    <property type="component" value="Chromosome 8"/>
</dbReference>
<dbReference type="EMBL" id="OX395133">
    <property type="protein sequence ID" value="CAI5783057.1"/>
    <property type="molecule type" value="Genomic_DNA"/>
</dbReference>
<dbReference type="AlphaFoldDB" id="A0AA35KT05"/>
<gene>
    <name evidence="2" type="ORF">PODLI_1B031358</name>
</gene>
<feature type="compositionally biased region" description="Pro residues" evidence="1">
    <location>
        <begin position="39"/>
        <end position="54"/>
    </location>
</feature>